<name>A0A5C6IUF6_9ACTN</name>
<keyword evidence="4" id="KW-1185">Reference proteome</keyword>
<proteinExistence type="predicted"/>
<feature type="compositionally biased region" description="Low complexity" evidence="1">
    <location>
        <begin position="50"/>
        <end position="59"/>
    </location>
</feature>
<dbReference type="RefSeq" id="WP_146468900.1">
    <property type="nucleotide sequence ID" value="NZ_VOGW01000188.1"/>
</dbReference>
<dbReference type="Proteomes" id="UP000320481">
    <property type="component" value="Unassembled WGS sequence"/>
</dbReference>
<comment type="caution">
    <text evidence="3">The sequence shown here is derived from an EMBL/GenBank/DDBJ whole genome shotgun (WGS) entry which is preliminary data.</text>
</comment>
<dbReference type="EMBL" id="VOGW01000188">
    <property type="protein sequence ID" value="TWV32072.1"/>
    <property type="molecule type" value="Genomic_DNA"/>
</dbReference>
<dbReference type="AlphaFoldDB" id="A0A5C6IUF6"/>
<keyword evidence="2" id="KW-0472">Membrane</keyword>
<gene>
    <name evidence="3" type="ORF">FRZ03_33915</name>
</gene>
<feature type="region of interest" description="Disordered" evidence="1">
    <location>
        <begin position="50"/>
        <end position="78"/>
    </location>
</feature>
<evidence type="ECO:0000256" key="2">
    <source>
        <dbReference type="SAM" id="Phobius"/>
    </source>
</evidence>
<keyword evidence="2" id="KW-1133">Transmembrane helix</keyword>
<accession>A0A5C6IUF6</accession>
<sequence length="78" mass="7781">MGAYGNVGGIVLTSVLVFTGGDVRLLFLAVAVCTAAMALLTVWLPEPRGTTGTAAASASPVPRESPAGLRAGTRAARP</sequence>
<organism evidence="3 4">
    <name type="scientific">Streptomyces misionensis</name>
    <dbReference type="NCBI Taxonomy" id="67331"/>
    <lineage>
        <taxon>Bacteria</taxon>
        <taxon>Bacillati</taxon>
        <taxon>Actinomycetota</taxon>
        <taxon>Actinomycetes</taxon>
        <taxon>Kitasatosporales</taxon>
        <taxon>Streptomycetaceae</taxon>
        <taxon>Streptomyces</taxon>
    </lineage>
</organism>
<reference evidence="3" key="1">
    <citation type="journal article" date="2019" name="Microbiol. Resour. Announc.">
        <title>Draft Genomic Sequences of Streptomyces misionensis and Streptomyces albidoflavus, bacteria applied for phytopathogen biocontrol.</title>
        <authorList>
            <person name="Pylro V."/>
            <person name="Dias A."/>
            <person name="Andreote F."/>
            <person name="Varani A."/>
            <person name="Andreote C."/>
            <person name="Bernardo E."/>
            <person name="Martins T."/>
        </authorList>
    </citation>
    <scope>NUCLEOTIDE SEQUENCE [LARGE SCALE GENOMIC DNA]</scope>
    <source>
        <strain evidence="3">66</strain>
    </source>
</reference>
<keyword evidence="2" id="KW-0812">Transmembrane</keyword>
<evidence type="ECO:0000313" key="4">
    <source>
        <dbReference type="Proteomes" id="UP000320481"/>
    </source>
</evidence>
<protein>
    <submittedName>
        <fullName evidence="3">Uncharacterized protein</fullName>
    </submittedName>
</protein>
<feature type="transmembrane region" description="Helical" evidence="2">
    <location>
        <begin position="25"/>
        <end position="44"/>
    </location>
</feature>
<evidence type="ECO:0000256" key="1">
    <source>
        <dbReference type="SAM" id="MobiDB-lite"/>
    </source>
</evidence>
<evidence type="ECO:0000313" key="3">
    <source>
        <dbReference type="EMBL" id="TWV32072.1"/>
    </source>
</evidence>